<gene>
    <name evidence="1" type="ORF">JJL50_19035</name>
</gene>
<dbReference type="Proteomes" id="UP000596095">
    <property type="component" value="Chromosome"/>
</dbReference>
<name>A0ABD7C2I7_STEMA</name>
<organism evidence="1 2">
    <name type="scientific">Stenotrophomonas maltophilia</name>
    <name type="common">Pseudomonas maltophilia</name>
    <name type="synonym">Xanthomonas maltophilia</name>
    <dbReference type="NCBI Taxonomy" id="40324"/>
    <lineage>
        <taxon>Bacteria</taxon>
        <taxon>Pseudomonadati</taxon>
        <taxon>Pseudomonadota</taxon>
        <taxon>Gammaproteobacteria</taxon>
        <taxon>Lysobacterales</taxon>
        <taxon>Lysobacteraceae</taxon>
        <taxon>Stenotrophomonas</taxon>
        <taxon>Stenotrophomonas maltophilia group</taxon>
    </lineage>
</organism>
<dbReference type="AlphaFoldDB" id="A0ABD7C2I7"/>
<proteinExistence type="predicted"/>
<protein>
    <submittedName>
        <fullName evidence="1">Uncharacterized protein</fullName>
    </submittedName>
</protein>
<evidence type="ECO:0000313" key="1">
    <source>
        <dbReference type="EMBL" id="QQQ42012.1"/>
    </source>
</evidence>
<sequence>MSYPADVLIPADVEELAEGTLLYAQEAWWLRCSLNGSLGVVSKVLALTGPRAGQMTMFSNSEVLALNSDYGWEIRVEHPLHFDLESSPLAAVSVGHAGSVGIWGHIYGDESAVYCISPDGTEVASVLIPWDAKVRHPSFKVWVTDKKTKQAIGNSPLFSK</sequence>
<accession>A0ABD7C2I7</accession>
<evidence type="ECO:0000313" key="2">
    <source>
        <dbReference type="Proteomes" id="UP000596095"/>
    </source>
</evidence>
<dbReference type="EMBL" id="CP067993">
    <property type="protein sequence ID" value="QQQ42012.1"/>
    <property type="molecule type" value="Genomic_DNA"/>
</dbReference>
<dbReference type="RefSeq" id="WP_201117419.1">
    <property type="nucleotide sequence ID" value="NZ_CP067993.1"/>
</dbReference>
<reference evidence="1 2" key="1">
    <citation type="submission" date="2021-01" db="EMBL/GenBank/DDBJ databases">
        <title>Genome Characterization of a novel Stenotrophomonas isolate with high keratinase activity.</title>
        <authorList>
            <person name="Cao Z.-J."/>
        </authorList>
    </citation>
    <scope>NUCLEOTIDE SEQUENCE [LARGE SCALE GENOMIC DNA]</scope>
    <source>
        <strain evidence="1 2">DHHJ</strain>
    </source>
</reference>